<dbReference type="Proteomes" id="UP000800035">
    <property type="component" value="Unassembled WGS sequence"/>
</dbReference>
<dbReference type="EMBL" id="ML976991">
    <property type="protein sequence ID" value="KAF1956469.1"/>
    <property type="molecule type" value="Genomic_DNA"/>
</dbReference>
<accession>A0A6A5TXM9</accession>
<feature type="region of interest" description="Disordered" evidence="1">
    <location>
        <begin position="1"/>
        <end position="81"/>
    </location>
</feature>
<gene>
    <name evidence="2" type="ORF">CC80DRAFT_492038</name>
</gene>
<organism evidence="2 3">
    <name type="scientific">Byssothecium circinans</name>
    <dbReference type="NCBI Taxonomy" id="147558"/>
    <lineage>
        <taxon>Eukaryota</taxon>
        <taxon>Fungi</taxon>
        <taxon>Dikarya</taxon>
        <taxon>Ascomycota</taxon>
        <taxon>Pezizomycotina</taxon>
        <taxon>Dothideomycetes</taxon>
        <taxon>Pleosporomycetidae</taxon>
        <taxon>Pleosporales</taxon>
        <taxon>Massarineae</taxon>
        <taxon>Massarinaceae</taxon>
        <taxon>Byssothecium</taxon>
    </lineage>
</organism>
<sequence>MKCYTLTAPSLHPGTMQTDAHRTQPRNGSPAPILPPSSSLRWSFGQRRANDAAQLTMPPDESVDEVLRLPIPPPDHPHFTR</sequence>
<protein>
    <submittedName>
        <fullName evidence="2">Uncharacterized protein</fullName>
    </submittedName>
</protein>
<evidence type="ECO:0000313" key="3">
    <source>
        <dbReference type="Proteomes" id="UP000800035"/>
    </source>
</evidence>
<evidence type="ECO:0000313" key="2">
    <source>
        <dbReference type="EMBL" id="KAF1956469.1"/>
    </source>
</evidence>
<name>A0A6A5TXM9_9PLEO</name>
<proteinExistence type="predicted"/>
<keyword evidence="3" id="KW-1185">Reference proteome</keyword>
<reference evidence="2" key="1">
    <citation type="journal article" date="2020" name="Stud. Mycol.">
        <title>101 Dothideomycetes genomes: a test case for predicting lifestyles and emergence of pathogens.</title>
        <authorList>
            <person name="Haridas S."/>
            <person name="Albert R."/>
            <person name="Binder M."/>
            <person name="Bloem J."/>
            <person name="Labutti K."/>
            <person name="Salamov A."/>
            <person name="Andreopoulos B."/>
            <person name="Baker S."/>
            <person name="Barry K."/>
            <person name="Bills G."/>
            <person name="Bluhm B."/>
            <person name="Cannon C."/>
            <person name="Castanera R."/>
            <person name="Culley D."/>
            <person name="Daum C."/>
            <person name="Ezra D."/>
            <person name="Gonzalez J."/>
            <person name="Henrissat B."/>
            <person name="Kuo A."/>
            <person name="Liang C."/>
            <person name="Lipzen A."/>
            <person name="Lutzoni F."/>
            <person name="Magnuson J."/>
            <person name="Mondo S."/>
            <person name="Nolan M."/>
            <person name="Ohm R."/>
            <person name="Pangilinan J."/>
            <person name="Park H.-J."/>
            <person name="Ramirez L."/>
            <person name="Alfaro M."/>
            <person name="Sun H."/>
            <person name="Tritt A."/>
            <person name="Yoshinaga Y."/>
            <person name="Zwiers L.-H."/>
            <person name="Turgeon B."/>
            <person name="Goodwin S."/>
            <person name="Spatafora J."/>
            <person name="Crous P."/>
            <person name="Grigoriev I."/>
        </authorList>
    </citation>
    <scope>NUCLEOTIDE SEQUENCE</scope>
    <source>
        <strain evidence="2">CBS 675.92</strain>
    </source>
</reference>
<evidence type="ECO:0000256" key="1">
    <source>
        <dbReference type="SAM" id="MobiDB-lite"/>
    </source>
</evidence>
<dbReference type="AlphaFoldDB" id="A0A6A5TXM9"/>